<evidence type="ECO:0000313" key="1">
    <source>
        <dbReference type="EMBL" id="CUJ93564.1"/>
    </source>
</evidence>
<dbReference type="Proteomes" id="UP000051870">
    <property type="component" value="Unassembled WGS sequence"/>
</dbReference>
<proteinExistence type="predicted"/>
<dbReference type="STRING" id="1715693.PH7735_01634"/>
<protein>
    <submittedName>
        <fullName evidence="1">Uncharacterized protein</fullName>
    </submittedName>
</protein>
<dbReference type="EMBL" id="CYTW01000001">
    <property type="protein sequence ID" value="CUJ93564.1"/>
    <property type="molecule type" value="Genomic_DNA"/>
</dbReference>
<organism evidence="1 2">
    <name type="scientific">Shimia thalassica</name>
    <dbReference type="NCBI Taxonomy" id="1715693"/>
    <lineage>
        <taxon>Bacteria</taxon>
        <taxon>Pseudomonadati</taxon>
        <taxon>Pseudomonadota</taxon>
        <taxon>Alphaproteobacteria</taxon>
        <taxon>Rhodobacterales</taxon>
        <taxon>Roseobacteraceae</taxon>
    </lineage>
</organism>
<sequence>MAYFDELADKLARDVIEAQKALDDDQLIQDIAATLEASSSTMHEAFMTAVRVHISEERARAQLDARLKAKGFALRKS</sequence>
<accession>A0A0P1I6L2</accession>
<dbReference type="RefSeq" id="WP_058310743.1">
    <property type="nucleotide sequence ID" value="NZ_CANLZE010000001.1"/>
</dbReference>
<keyword evidence="2" id="KW-1185">Reference proteome</keyword>
<dbReference type="GeneID" id="83880685"/>
<name>A0A0P1I6L2_9RHOB</name>
<reference evidence="2" key="1">
    <citation type="submission" date="2015-09" db="EMBL/GenBank/DDBJ databases">
        <authorList>
            <person name="Rodrigo-Torres Lidia"/>
            <person name="Arahal R.David."/>
        </authorList>
    </citation>
    <scope>NUCLEOTIDE SEQUENCE [LARGE SCALE GENOMIC DNA]</scope>
    <source>
        <strain evidence="2">CECT 7735</strain>
    </source>
</reference>
<evidence type="ECO:0000313" key="2">
    <source>
        <dbReference type="Proteomes" id="UP000051870"/>
    </source>
</evidence>
<gene>
    <name evidence="1" type="ORF">PH7735_01634</name>
</gene>
<dbReference type="AlphaFoldDB" id="A0A0P1I6L2"/>